<feature type="transmembrane region" description="Helical" evidence="1">
    <location>
        <begin position="48"/>
        <end position="69"/>
    </location>
</feature>
<dbReference type="PATRIC" id="fig|1719120.3.peg.2722"/>
<reference evidence="2 3" key="1">
    <citation type="submission" date="2015-09" db="EMBL/GenBank/DDBJ databases">
        <title>A metagenomics-based metabolic model of nitrate-dependent anaerobic oxidation of methane by Methanoperedens-like archaea.</title>
        <authorList>
            <person name="Arshad A."/>
            <person name="Speth D.R."/>
            <person name="De Graaf R.M."/>
            <person name="Op Den Camp H.J."/>
            <person name="Jetten M.S."/>
            <person name="Welte C.U."/>
        </authorList>
    </citation>
    <scope>NUCLEOTIDE SEQUENCE [LARGE SCALE GENOMIC DNA]</scope>
</reference>
<name>A0A0N8KQS2_9EURY</name>
<comment type="caution">
    <text evidence="2">The sequence shown here is derived from an EMBL/GenBank/DDBJ whole genome shotgun (WGS) entry which is preliminary data.</text>
</comment>
<keyword evidence="1" id="KW-0472">Membrane</keyword>
<organism evidence="2 3">
    <name type="scientific">Candidatus Methanoperedens nitratireducens</name>
    <dbReference type="NCBI Taxonomy" id="1392998"/>
    <lineage>
        <taxon>Archaea</taxon>
        <taxon>Methanobacteriati</taxon>
        <taxon>Methanobacteriota</taxon>
        <taxon>Stenosarchaea group</taxon>
        <taxon>Methanomicrobia</taxon>
        <taxon>Methanosarcinales</taxon>
        <taxon>ANME-2 cluster</taxon>
        <taxon>Candidatus Methanoperedentaceae</taxon>
        <taxon>Candidatus Methanoperedens</taxon>
    </lineage>
</organism>
<evidence type="ECO:0000313" key="3">
    <source>
        <dbReference type="Proteomes" id="UP000050360"/>
    </source>
</evidence>
<evidence type="ECO:0000313" key="2">
    <source>
        <dbReference type="EMBL" id="KPQ42930.1"/>
    </source>
</evidence>
<sequence length="246" mass="26862">MDKKTLALLGVALIVVGVAGLVLSSVYSHFSYGGYSPQWGSFGEMGPSGMMGGGMMGGGMMGGSGGMMGSMMQMMGGNMLVSGGVPYNPNGSLVSLEQASDIAKRYLAAQNNPDLELADLEEWEFNFYVEYKEKSTGTRAFQMLIDKYSGIVSPEMGPNMMWNTKYGMMGTQPGSMTLTKEQAVAYAQQFLDSRLPGTKAEDSGLFYGYYHFDVKKDNKMYGMLDVSGYSGQVWYHTWHGNFIQED</sequence>
<evidence type="ECO:0008006" key="4">
    <source>
        <dbReference type="Google" id="ProtNLM"/>
    </source>
</evidence>
<evidence type="ECO:0000256" key="1">
    <source>
        <dbReference type="SAM" id="Phobius"/>
    </source>
</evidence>
<dbReference type="Proteomes" id="UP000050360">
    <property type="component" value="Unassembled WGS sequence"/>
</dbReference>
<proteinExistence type="predicted"/>
<protein>
    <recommendedName>
        <fullName evidence="4">Peptidase propeptide and YPEB domain protein</fullName>
    </recommendedName>
</protein>
<gene>
    <name evidence="2" type="ORF">MPEBLZ_02496</name>
</gene>
<dbReference type="EMBL" id="LKCM01000193">
    <property type="protein sequence ID" value="KPQ42930.1"/>
    <property type="molecule type" value="Genomic_DNA"/>
</dbReference>
<accession>A0A0N8KQS2</accession>
<keyword evidence="1" id="KW-1133">Transmembrane helix</keyword>
<dbReference type="AlphaFoldDB" id="A0A0N8KQS2"/>
<keyword evidence="1" id="KW-0812">Transmembrane</keyword>